<dbReference type="KEGG" id="senf:GJR95_02800"/>
<feature type="transmembrane region" description="Helical" evidence="1">
    <location>
        <begin position="32"/>
        <end position="52"/>
    </location>
</feature>
<feature type="transmembrane region" description="Helical" evidence="1">
    <location>
        <begin position="59"/>
        <end position="80"/>
    </location>
</feature>
<evidence type="ECO:0000313" key="2">
    <source>
        <dbReference type="EMBL" id="QHV94019.1"/>
    </source>
</evidence>
<sequence length="81" mass="9209">MATKTIKNVLSWFVILFPIVVFSLKRGVVGDWYILIIIISLGALSVSNYLTFKDLRKTILATLIPIIVALTFIGIVYFRYN</sequence>
<organism evidence="2 3">
    <name type="scientific">Spirosoma endbachense</name>
    <dbReference type="NCBI Taxonomy" id="2666025"/>
    <lineage>
        <taxon>Bacteria</taxon>
        <taxon>Pseudomonadati</taxon>
        <taxon>Bacteroidota</taxon>
        <taxon>Cytophagia</taxon>
        <taxon>Cytophagales</taxon>
        <taxon>Cytophagaceae</taxon>
        <taxon>Spirosoma</taxon>
    </lineage>
</organism>
<keyword evidence="3" id="KW-1185">Reference proteome</keyword>
<accession>A0A6P1VQZ2</accession>
<proteinExistence type="predicted"/>
<name>A0A6P1VQZ2_9BACT</name>
<evidence type="ECO:0000313" key="3">
    <source>
        <dbReference type="Proteomes" id="UP000464577"/>
    </source>
</evidence>
<dbReference type="EMBL" id="CP045997">
    <property type="protein sequence ID" value="QHV94019.1"/>
    <property type="molecule type" value="Genomic_DNA"/>
</dbReference>
<dbReference type="AlphaFoldDB" id="A0A6P1VQZ2"/>
<dbReference type="RefSeq" id="WP_162384440.1">
    <property type="nucleotide sequence ID" value="NZ_CP045997.1"/>
</dbReference>
<keyword evidence="1" id="KW-0812">Transmembrane</keyword>
<gene>
    <name evidence="2" type="ORF">GJR95_02800</name>
</gene>
<protein>
    <submittedName>
        <fullName evidence="2">Uncharacterized protein</fullName>
    </submittedName>
</protein>
<dbReference type="Proteomes" id="UP000464577">
    <property type="component" value="Chromosome"/>
</dbReference>
<evidence type="ECO:0000256" key="1">
    <source>
        <dbReference type="SAM" id="Phobius"/>
    </source>
</evidence>
<reference evidence="2 3" key="1">
    <citation type="submission" date="2019-11" db="EMBL/GenBank/DDBJ databases">
        <title>Spirosoma endbachense sp. nov., isolated from a natural salt meadow.</title>
        <authorList>
            <person name="Rojas J."/>
            <person name="Ambika Manirajan B."/>
            <person name="Ratering S."/>
            <person name="Suarez C."/>
            <person name="Geissler-Plaum R."/>
            <person name="Schnell S."/>
        </authorList>
    </citation>
    <scope>NUCLEOTIDE SEQUENCE [LARGE SCALE GENOMIC DNA]</scope>
    <source>
        <strain evidence="2 3">I-24</strain>
    </source>
</reference>
<feature type="transmembrane region" description="Helical" evidence="1">
    <location>
        <begin position="9"/>
        <end position="26"/>
    </location>
</feature>
<keyword evidence="1" id="KW-1133">Transmembrane helix</keyword>
<keyword evidence="1" id="KW-0472">Membrane</keyword>